<dbReference type="InterPro" id="IPR011635">
    <property type="entry name" value="CARDB"/>
</dbReference>
<dbReference type="InterPro" id="IPR013229">
    <property type="entry name" value="PEGA"/>
</dbReference>
<dbReference type="Gene3D" id="2.160.20.10">
    <property type="entry name" value="Single-stranded right-handed beta-helix, Pectin lyase-like"/>
    <property type="match status" value="1"/>
</dbReference>
<reference evidence="2" key="2">
    <citation type="submission" date="2019-02" db="EMBL/GenBank/DDBJ databases">
        <authorList>
            <person name="Chen S.-C."/>
            <person name="Chien H.-H."/>
            <person name="Lai M.-C."/>
        </authorList>
    </citation>
    <scope>NUCLEOTIDE SEQUENCE</scope>
    <source>
        <strain evidence="2">N2F9704</strain>
    </source>
</reference>
<proteinExistence type="predicted"/>
<dbReference type="InterPro" id="IPR012334">
    <property type="entry name" value="Pectin_lyas_fold"/>
</dbReference>
<dbReference type="Pfam" id="PF05048">
    <property type="entry name" value="NosD"/>
    <property type="match status" value="1"/>
</dbReference>
<dbReference type="SMART" id="SM00710">
    <property type="entry name" value="PbH1"/>
    <property type="match status" value="3"/>
</dbReference>
<dbReference type="KEGG" id="maqe:RJ40_00015"/>
<dbReference type="CDD" id="cd00146">
    <property type="entry name" value="PKD"/>
    <property type="match status" value="2"/>
</dbReference>
<dbReference type="Gene3D" id="2.60.40.10">
    <property type="entry name" value="Immunoglobulins"/>
    <property type="match status" value="4"/>
</dbReference>
<dbReference type="PROSITE" id="PS50093">
    <property type="entry name" value="PKD"/>
    <property type="match status" value="2"/>
</dbReference>
<dbReference type="NCBIfam" id="TIGR03804">
    <property type="entry name" value="para_beta_helix"/>
    <property type="match status" value="1"/>
</dbReference>
<dbReference type="InterPro" id="IPR022441">
    <property type="entry name" value="Para_beta_helix_rpt-2"/>
</dbReference>
<dbReference type="InterPro" id="IPR022409">
    <property type="entry name" value="PKD/Chitinase_dom"/>
</dbReference>
<reference evidence="2" key="1">
    <citation type="journal article" date="2001" name="Int. J. Syst. Evol. Microbiol.">
        <title>Methanofollis aquaemaris sp. nov., a methanogen isolated from an aquaculture fish pond.</title>
        <authorList>
            <person name="Lai M.C."/>
            <person name="Chen S.C."/>
        </authorList>
    </citation>
    <scope>NUCLEOTIDE SEQUENCE</scope>
    <source>
        <strain evidence="2">N2F9704</strain>
    </source>
</reference>
<name>A0A8A3S1Y1_9EURY</name>
<dbReference type="SUPFAM" id="SSF51126">
    <property type="entry name" value="Pectin lyase-like"/>
    <property type="match status" value="1"/>
</dbReference>
<dbReference type="PANTHER" id="PTHR36194:SF1">
    <property type="entry name" value="S-LAYER-LIKE PROTEIN"/>
    <property type="match status" value="1"/>
</dbReference>
<organism evidence="2 3">
    <name type="scientific">Methanofollis aquaemaris</name>
    <dbReference type="NCBI Taxonomy" id="126734"/>
    <lineage>
        <taxon>Archaea</taxon>
        <taxon>Methanobacteriati</taxon>
        <taxon>Methanobacteriota</taxon>
        <taxon>Stenosarchaea group</taxon>
        <taxon>Methanomicrobia</taxon>
        <taxon>Methanomicrobiales</taxon>
        <taxon>Methanomicrobiaceae</taxon>
        <taxon>Methanofollis</taxon>
    </lineage>
</organism>
<dbReference type="InterPro" id="IPR011050">
    <property type="entry name" value="Pectin_lyase_fold/virulence"/>
</dbReference>
<dbReference type="GeneID" id="76422689"/>
<evidence type="ECO:0000313" key="2">
    <source>
        <dbReference type="EMBL" id="QSZ65999.1"/>
    </source>
</evidence>
<dbReference type="SUPFAM" id="SSF49299">
    <property type="entry name" value="PKD domain"/>
    <property type="match status" value="2"/>
</dbReference>
<dbReference type="InterPro" id="IPR013783">
    <property type="entry name" value="Ig-like_fold"/>
</dbReference>
<dbReference type="InterPro" id="IPR000601">
    <property type="entry name" value="PKD_dom"/>
</dbReference>
<dbReference type="Pfam" id="PF08308">
    <property type="entry name" value="PEGA"/>
    <property type="match status" value="4"/>
</dbReference>
<dbReference type="InterPro" id="IPR007742">
    <property type="entry name" value="NosD_dom"/>
</dbReference>
<dbReference type="Proteomes" id="UP001042704">
    <property type="component" value="Chromosome"/>
</dbReference>
<feature type="domain" description="PKD" evidence="1">
    <location>
        <begin position="351"/>
        <end position="434"/>
    </location>
</feature>
<dbReference type="FunFam" id="2.60.40.10:FF:000270">
    <property type="entry name" value="Cell surface protein"/>
    <property type="match status" value="2"/>
</dbReference>
<dbReference type="RefSeq" id="WP_322743884.1">
    <property type="nucleotide sequence ID" value="NZ_CP036172.1"/>
</dbReference>
<dbReference type="PANTHER" id="PTHR36194">
    <property type="entry name" value="S-LAYER-LIKE PROTEIN"/>
    <property type="match status" value="1"/>
</dbReference>
<dbReference type="Pfam" id="PF11824">
    <property type="entry name" value="DUF3344"/>
    <property type="match status" value="2"/>
</dbReference>
<sequence length="1764" mass="187116">MRRMFLILCIVALLCMSALAAPVAAKTWDVYPTDPDGTVTNIMENLASDGDILLFHNGTYYTDSGALGPTLWRTNETTWKGENRDSVIIQSVSTGSYFDPWSGTSGRHDNVFENFTVIGPGSAHFSDHSHNIMRNVVFKELGSTGPLAVGFRCYNSSFINNILINCPNSWGPLYLYSDAGHSTIDNNTIINATGSRGLTLREVTNCVVSNNTFLDNAGEGIRIWKTTAANNTITRNIFTGNGGGIRLYDAGENNRIYLNSFEDNTTEIILQGTAPSVTYWTSPAPIDYTYNGTTYSKVMGNYWSDYNGTDVDGDGIGDTPYSIAGVGSDTAPLMEPFATYFGGGSPGGDAPVADFTANVTTGDAPLTVQFTDLSTNAPTAWSWDFGDNETSTDQNATHTYTAAGTYTVTLTAMNAAGSDDETKTDYITVTGGSSGGDAPVANFTANMTAGDAPLTVQFTDTSTNTPTSWAWDFENDGTVDSTDRNAIHTYTAPGTYTVNLTVANAHGSDNEVKTDYIAVSAPPVLLDLTITSPVNPVPASAVFAREPNPVKIRNIKNAGPGEATAITVALYASDVNNGTVPVNSTTIASLASGATTTITLIDPTIRNLEGGTVTYTAVLDPENLIAEINEANNAKSSPAKPLRYNGYKGKGLYWEGGSNITTQHTYDLRGDVVSSTQPESAYKSVGWTDRTETWTAGDLPVPDGATVEKAWLYVSYNWDQTPGGLPNLTATFNDNTVPLGTPYMDWSNFGAYADYEYGLYPAVDVTNLFDPAGNNTLVTTPNTGNKNALYPSTLVVIYSDPSATRKQIFINEECDELGVSANSYGTTTEEATAYAPFTGMEIDPAGVRSATLYSFVGSAGPDEGNLLFNGNVVATNAWQGTLSTASAQVFDVTDLLNATGNEAAVQGTTSGGMAALQQILVVEYTEPAAPDLTVSTLAPNKNEIFSAGENTYSTKITNIGTANAEAFTVGFNVSGTTGTVPIDGLAAGANTTITWTDETVRTAGETATFTVTADVEGVISEPNEENNIRTIEKTVVNNGYRGKRWTGGEDLTTAATYTVRGDLAYSSGDSAYLSAKSNWTAYTANWTANDLDIPENATVTAARLYVPYTWDKGPVFPDAVALTFNDVAVEKAAFYADEKMWGSSFPYGMTVYDVTEQFSTDGNAAVLTSTFPGGGNVSMRGMMLAAVYDDRVTAPHTIVINEGFDLLYGGSGQATTPEEATAYAPFGTVENGAVNATLIALAPGAGPNEGELIFNDEVWNDAWNSTGQSQIGAAERDVTAFLAGDNNVAAFRSSADYMEAAAAFLVVTYPVPTGCIAVTSTPTGADVWLDGEDTGFTTDTVLEEIPVGEHVVTLKMDDYADASAPVTVAEGKTAVIHLDLTTLTGSLAVTSSPAGATIFIDGADTGETTDTTLDGIAVGEHTVTLKMEGYRDVFAEVTIRHDETTYLHLDLEAAVGCIAVTSTPEDAAIFLDGEETGKTTNAILENVAIGEHTVTVTKSGYMDASTTVIVVDNETVSVEFTLAEPSGNIAVTSSPDGARVFLDGEDTGEQTNTTLTRVSPGEHLVTVSLEGYLEAEETVTVFEGESINVHLDLAPTSITLLPGWNFVSTPLPLTPGHDTIAIFDEVDTADHSVLLYNGTARWEAMSSEEAFRPLDGVWIYANSTYEIPLVFDSGTVATPPEKALDAGWNAIGFTETIPEPAANTLRSIENCWATVIGFDADAQEYETSIIRGAEGRHGEMRTMEPMNGYWLYMSDAAELCAIGA</sequence>
<dbReference type="SMART" id="SM00089">
    <property type="entry name" value="PKD"/>
    <property type="match status" value="3"/>
</dbReference>
<accession>A0A8A3S1Y1</accession>
<protein>
    <submittedName>
        <fullName evidence="2">DUF3344 domain-containing protein</fullName>
    </submittedName>
</protein>
<evidence type="ECO:0000259" key="1">
    <source>
        <dbReference type="PROSITE" id="PS50093"/>
    </source>
</evidence>
<dbReference type="Pfam" id="PF18911">
    <property type="entry name" value="PKD_4"/>
    <property type="match status" value="2"/>
</dbReference>
<dbReference type="EMBL" id="CP036172">
    <property type="protein sequence ID" value="QSZ65999.1"/>
    <property type="molecule type" value="Genomic_DNA"/>
</dbReference>
<dbReference type="InterPro" id="IPR006626">
    <property type="entry name" value="PbH1"/>
</dbReference>
<gene>
    <name evidence="2" type="ORF">RJ40_00015</name>
</gene>
<dbReference type="Pfam" id="PF07705">
    <property type="entry name" value="CARDB"/>
    <property type="match status" value="2"/>
</dbReference>
<dbReference type="InterPro" id="IPR035986">
    <property type="entry name" value="PKD_dom_sf"/>
</dbReference>
<keyword evidence="3" id="KW-1185">Reference proteome</keyword>
<dbReference type="InterPro" id="IPR021779">
    <property type="entry name" value="DUF3344"/>
</dbReference>
<evidence type="ECO:0000313" key="3">
    <source>
        <dbReference type="Proteomes" id="UP001042704"/>
    </source>
</evidence>
<feature type="domain" description="PKD" evidence="1">
    <location>
        <begin position="439"/>
        <end position="524"/>
    </location>
</feature>